<evidence type="ECO:0000313" key="5">
    <source>
        <dbReference type="Proteomes" id="UP000006757"/>
    </source>
</evidence>
<protein>
    <recommendedName>
        <fullName evidence="6">Peptidase A1 domain-containing protein</fullName>
    </recommendedName>
</protein>
<evidence type="ECO:0000256" key="3">
    <source>
        <dbReference type="SAM" id="SignalP"/>
    </source>
</evidence>
<feature type="compositionally biased region" description="Low complexity" evidence="1">
    <location>
        <begin position="1036"/>
        <end position="1054"/>
    </location>
</feature>
<dbReference type="Proteomes" id="UP000006757">
    <property type="component" value="Unassembled WGS sequence"/>
</dbReference>
<sequence>MILPRRLSWLAWPLFALPTVVQFNDTFKFTVDSLDGLVDVDGASEWWGGPPFTMDNATGYRTSAGSGGSSGCAFVGVGFDVQGLARWRNANHQVNRSDPQSIDPVLGFLQRPTVGTAGPSTQLNGTVRETPDLMSASGLNLSAYELRWSYSPDAIFEFHNLSINVTFRTQAPSVKELESQATFVPAVLSQRRINPTMSFAFSQKTDEFHMLQKPLRLRDVHQARHLKRDVSYAVDENSVLLKNNTELSYLAPANTTLIRVYGRVGKMNNSVKGSHCYADLDPRPSWFQPGDFPISAQEKAIDAHNRTLFILPIDPAVRTTVRVGSLDLDTTCFLSGFSTYPFHYQKAQSDGNHTAINKTGVIVGSVVGVAGALAVAALALLFVHRRHRKKQTEHNHDAQPYIISEKELYRAAGWAPHNTAGQPDEVGGGDQSDTGTEISPQDDGVEEVEYLPPRYREWQPGTGIEPEQSPSIGPTPASTAREVSLPPMQHSMALKEEYLRGLDSHANSSGTSTFTDPSLQLGYKSVWYGSSPSFAFPHQSPRQGYSTSRNLRMLNSAAFIVLLMFMGITASASSPFNASIRFRMDALSPMINLTHGSQLSVTTWRYSEELGMIWSAPKVKDSDDYYYKPDTGFDYERVFSKLNFDFVGTGLEIEGQIGEGSQRTVDVYLWIEGDEWASDQGSKLNKKFELTPGGFNTPYYTLMRETLSDRPWPYHGRLSVPFELDFRFVCLWFYIPVRTQAPLDILAWQSQSPLVPLVDPDGSVSDAVVLGVFSARSERVFRASNRNTKAVKAGSSVAKDVHGDTVFLREQTELVYDIPEHTTLVEVLGPVGRENDMDDGIDGDPGLFECYTYLDPPPFWWTPQRLPTSLSLKPQNDIRRTLFLLPIDPAVRHKLHIGPTTDRMRCPVSHIRSDYDFKPASKRFSQPVFIGSAIGTGLGGILLGLLTAFLFNRCRRRLTRRPQSPFEVDPSAQHEPIEPFVSQLARDRETVHVGHAEETPLNADRPLSNSVNQSRLTPQDTTETYSGSNTAHESLHAGSSSSAAPSSGLPSQSAGRYALIKHHEEDLPPMYRSEWGDQDSLPVRPTK</sequence>
<keyword evidence="5" id="KW-1185">Reference proteome</keyword>
<comment type="caution">
    <text evidence="4">The sequence shown here is derived from an EMBL/GenBank/DDBJ whole genome shotgun (WGS) entry which is preliminary data.</text>
</comment>
<accession>K1VWI2</accession>
<dbReference type="STRING" id="1220162.K1VWI2"/>
<feature type="region of interest" description="Disordered" evidence="1">
    <location>
        <begin position="996"/>
        <end position="1087"/>
    </location>
</feature>
<evidence type="ECO:0000256" key="2">
    <source>
        <dbReference type="SAM" id="Phobius"/>
    </source>
</evidence>
<gene>
    <name evidence="4" type="ORF">A1Q2_04641</name>
</gene>
<feature type="transmembrane region" description="Helical" evidence="2">
    <location>
        <begin position="553"/>
        <end position="572"/>
    </location>
</feature>
<dbReference type="AlphaFoldDB" id="K1VWI2"/>
<keyword evidence="2" id="KW-1133">Transmembrane helix</keyword>
<reference evidence="4 5" key="1">
    <citation type="journal article" date="2012" name="Eukaryot. Cell">
        <title>Genome sequence of the Trichosporon asahii environmental strain CBS 8904.</title>
        <authorList>
            <person name="Yang R.Y."/>
            <person name="Li H.T."/>
            <person name="Zhu H."/>
            <person name="Zhou G.P."/>
            <person name="Wang M."/>
            <person name="Wang L."/>
        </authorList>
    </citation>
    <scope>NUCLEOTIDE SEQUENCE [LARGE SCALE GENOMIC DNA]</scope>
    <source>
        <strain evidence="4 5">CBS 8904</strain>
    </source>
</reference>
<evidence type="ECO:0000256" key="1">
    <source>
        <dbReference type="SAM" id="MobiDB-lite"/>
    </source>
</evidence>
<keyword evidence="3" id="KW-0732">Signal</keyword>
<feature type="signal peptide" evidence="3">
    <location>
        <begin position="1"/>
        <end position="22"/>
    </location>
</feature>
<proteinExistence type="predicted"/>
<feature type="region of interest" description="Disordered" evidence="1">
    <location>
        <begin position="415"/>
        <end position="443"/>
    </location>
</feature>
<feature type="transmembrane region" description="Helical" evidence="2">
    <location>
        <begin position="361"/>
        <end position="383"/>
    </location>
</feature>
<keyword evidence="2" id="KW-0812">Transmembrane</keyword>
<keyword evidence="2" id="KW-0472">Membrane</keyword>
<evidence type="ECO:0008006" key="6">
    <source>
        <dbReference type="Google" id="ProtNLM"/>
    </source>
</evidence>
<organism evidence="4 5">
    <name type="scientific">Trichosporon asahii var. asahii (strain CBS 8904)</name>
    <name type="common">Yeast</name>
    <dbReference type="NCBI Taxonomy" id="1220162"/>
    <lineage>
        <taxon>Eukaryota</taxon>
        <taxon>Fungi</taxon>
        <taxon>Dikarya</taxon>
        <taxon>Basidiomycota</taxon>
        <taxon>Agaricomycotina</taxon>
        <taxon>Tremellomycetes</taxon>
        <taxon>Trichosporonales</taxon>
        <taxon>Trichosporonaceae</taxon>
        <taxon>Trichosporon</taxon>
    </lineage>
</organism>
<dbReference type="EMBL" id="AMBO01000325">
    <property type="protein sequence ID" value="EKD01143.1"/>
    <property type="molecule type" value="Genomic_DNA"/>
</dbReference>
<dbReference type="InParanoid" id="K1VWI2"/>
<evidence type="ECO:0000313" key="4">
    <source>
        <dbReference type="EMBL" id="EKD01143.1"/>
    </source>
</evidence>
<dbReference type="HOGENOM" id="CLU_285157_0_0_1"/>
<feature type="compositionally biased region" description="Polar residues" evidence="1">
    <location>
        <begin position="1007"/>
        <end position="1030"/>
    </location>
</feature>
<feature type="transmembrane region" description="Helical" evidence="2">
    <location>
        <begin position="928"/>
        <end position="951"/>
    </location>
</feature>
<feature type="compositionally biased region" description="Polar residues" evidence="1">
    <location>
        <begin position="468"/>
        <end position="478"/>
    </location>
</feature>
<feature type="chain" id="PRO_5003854405" description="Peptidase A1 domain-containing protein" evidence="3">
    <location>
        <begin position="23"/>
        <end position="1087"/>
    </location>
</feature>
<feature type="region of interest" description="Disordered" evidence="1">
    <location>
        <begin position="456"/>
        <end position="481"/>
    </location>
</feature>
<name>K1VWI2_TRIAC</name>